<organism evidence="1 2">
    <name type="scientific">Dreissena polymorpha</name>
    <name type="common">Zebra mussel</name>
    <name type="synonym">Mytilus polymorpha</name>
    <dbReference type="NCBI Taxonomy" id="45954"/>
    <lineage>
        <taxon>Eukaryota</taxon>
        <taxon>Metazoa</taxon>
        <taxon>Spiralia</taxon>
        <taxon>Lophotrochozoa</taxon>
        <taxon>Mollusca</taxon>
        <taxon>Bivalvia</taxon>
        <taxon>Autobranchia</taxon>
        <taxon>Heteroconchia</taxon>
        <taxon>Euheterodonta</taxon>
        <taxon>Imparidentia</taxon>
        <taxon>Neoheterodontei</taxon>
        <taxon>Myida</taxon>
        <taxon>Dreissenoidea</taxon>
        <taxon>Dreissenidae</taxon>
        <taxon>Dreissena</taxon>
    </lineage>
</organism>
<comment type="caution">
    <text evidence="1">The sequence shown here is derived from an EMBL/GenBank/DDBJ whole genome shotgun (WGS) entry which is preliminary data.</text>
</comment>
<dbReference type="EMBL" id="JAIWYP010000012">
    <property type="protein sequence ID" value="KAH3724504.1"/>
    <property type="molecule type" value="Genomic_DNA"/>
</dbReference>
<evidence type="ECO:0000313" key="1">
    <source>
        <dbReference type="EMBL" id="KAH3724504.1"/>
    </source>
</evidence>
<name>A0A9D4CFW8_DREPO</name>
<gene>
    <name evidence="1" type="ORF">DPMN_050323</name>
</gene>
<reference evidence="1" key="2">
    <citation type="submission" date="2020-11" db="EMBL/GenBank/DDBJ databases">
        <authorList>
            <person name="McCartney M.A."/>
            <person name="Auch B."/>
            <person name="Kono T."/>
            <person name="Mallez S."/>
            <person name="Becker A."/>
            <person name="Gohl D.M."/>
            <person name="Silverstein K.A.T."/>
            <person name="Koren S."/>
            <person name="Bechman K.B."/>
            <person name="Herman A."/>
            <person name="Abrahante J.E."/>
            <person name="Garbe J."/>
        </authorList>
    </citation>
    <scope>NUCLEOTIDE SEQUENCE</scope>
    <source>
        <strain evidence="1">Duluth1</strain>
        <tissue evidence="1">Whole animal</tissue>
    </source>
</reference>
<proteinExistence type="predicted"/>
<sequence>MTRPRVVVMLTVPTRMVVTHAHARTAIHRETHILDALNQLCWTSKQLGIDTTVTTQ</sequence>
<dbReference type="AlphaFoldDB" id="A0A9D4CFW8"/>
<protein>
    <submittedName>
        <fullName evidence="1">Uncharacterized protein</fullName>
    </submittedName>
</protein>
<keyword evidence="2" id="KW-1185">Reference proteome</keyword>
<accession>A0A9D4CFW8</accession>
<dbReference type="Proteomes" id="UP000828390">
    <property type="component" value="Unassembled WGS sequence"/>
</dbReference>
<evidence type="ECO:0000313" key="2">
    <source>
        <dbReference type="Proteomes" id="UP000828390"/>
    </source>
</evidence>
<reference evidence="1" key="1">
    <citation type="journal article" date="2019" name="bioRxiv">
        <title>The Genome of the Zebra Mussel, Dreissena polymorpha: A Resource for Invasive Species Research.</title>
        <authorList>
            <person name="McCartney M.A."/>
            <person name="Auch B."/>
            <person name="Kono T."/>
            <person name="Mallez S."/>
            <person name="Zhang Y."/>
            <person name="Obille A."/>
            <person name="Becker A."/>
            <person name="Abrahante J.E."/>
            <person name="Garbe J."/>
            <person name="Badalamenti J.P."/>
            <person name="Herman A."/>
            <person name="Mangelson H."/>
            <person name="Liachko I."/>
            <person name="Sullivan S."/>
            <person name="Sone E.D."/>
            <person name="Koren S."/>
            <person name="Silverstein K.A.T."/>
            <person name="Beckman K.B."/>
            <person name="Gohl D.M."/>
        </authorList>
    </citation>
    <scope>NUCLEOTIDE SEQUENCE</scope>
    <source>
        <strain evidence="1">Duluth1</strain>
        <tissue evidence="1">Whole animal</tissue>
    </source>
</reference>